<evidence type="ECO:0000256" key="1">
    <source>
        <dbReference type="SAM" id="Phobius"/>
    </source>
</evidence>
<gene>
    <name evidence="2" type="ORF">CENDO_01685</name>
</gene>
<keyword evidence="1" id="KW-1133">Transmembrane helix</keyword>
<sequence>MDPVVVFSIALVALLLVALLVGRMAVLKIMRDARKRGERPLVERDE</sequence>
<name>A0A4P7QDY7_9CORY</name>
<organism evidence="2 3">
    <name type="scientific">Corynebacterium endometrii</name>
    <dbReference type="NCBI Taxonomy" id="2488819"/>
    <lineage>
        <taxon>Bacteria</taxon>
        <taxon>Bacillati</taxon>
        <taxon>Actinomycetota</taxon>
        <taxon>Actinomycetes</taxon>
        <taxon>Mycobacteriales</taxon>
        <taxon>Corynebacteriaceae</taxon>
        <taxon>Corynebacterium</taxon>
    </lineage>
</organism>
<keyword evidence="1" id="KW-0812">Transmembrane</keyword>
<reference evidence="2 3" key="1">
    <citation type="submission" date="2019-04" db="EMBL/GenBank/DDBJ databases">
        <title>Corynebacterium endometrii sp. nov., isolated from the uterus of a cow with endometritis.</title>
        <authorList>
            <person name="Ballas P."/>
            <person name="Ruckert C."/>
            <person name="Wagener K."/>
            <person name="Drillich M."/>
            <person name="Kaempfer P."/>
            <person name="Busse H.-J."/>
            <person name="Ehling-Schulz M."/>
        </authorList>
    </citation>
    <scope>NUCLEOTIDE SEQUENCE [LARGE SCALE GENOMIC DNA]</scope>
    <source>
        <strain evidence="2 3">LMM-1653</strain>
    </source>
</reference>
<dbReference type="Proteomes" id="UP000296352">
    <property type="component" value="Chromosome"/>
</dbReference>
<feature type="transmembrane region" description="Helical" evidence="1">
    <location>
        <begin position="6"/>
        <end position="26"/>
    </location>
</feature>
<dbReference type="KEGG" id="cee:CENDO_01685"/>
<evidence type="ECO:0000313" key="2">
    <source>
        <dbReference type="EMBL" id="QCB27639.1"/>
    </source>
</evidence>
<proteinExistence type="predicted"/>
<dbReference type="RefSeq" id="WP_168707153.1">
    <property type="nucleotide sequence ID" value="NZ_CP039247.1"/>
</dbReference>
<evidence type="ECO:0000313" key="3">
    <source>
        <dbReference type="Proteomes" id="UP000296352"/>
    </source>
</evidence>
<protein>
    <submittedName>
        <fullName evidence="2">Uncharacterized protein</fullName>
    </submittedName>
</protein>
<keyword evidence="3" id="KW-1185">Reference proteome</keyword>
<keyword evidence="1" id="KW-0472">Membrane</keyword>
<dbReference type="AlphaFoldDB" id="A0A4P7QDY7"/>
<accession>A0A4P7QDY7</accession>
<dbReference type="EMBL" id="CP039247">
    <property type="protein sequence ID" value="QCB27639.1"/>
    <property type="molecule type" value="Genomic_DNA"/>
</dbReference>